<dbReference type="AlphaFoldDB" id="A0A8J4VS50"/>
<accession>A0A8J4VS50</accession>
<dbReference type="SUPFAM" id="SSF140996">
    <property type="entry name" value="Hermes dimerisation domain"/>
    <property type="match status" value="1"/>
</dbReference>
<protein>
    <recommendedName>
        <fullName evidence="3">HAT C-terminal dimerisation domain-containing protein</fullName>
    </recommendedName>
</protein>
<name>A0A8J4VS50_9ROSI</name>
<reference evidence="1" key="1">
    <citation type="submission" date="2020-03" db="EMBL/GenBank/DDBJ databases">
        <title>Castanea mollissima Vanexum genome sequencing.</title>
        <authorList>
            <person name="Staton M."/>
        </authorList>
    </citation>
    <scope>NUCLEOTIDE SEQUENCE</scope>
    <source>
        <tissue evidence="1">Leaf</tissue>
    </source>
</reference>
<proteinExistence type="predicted"/>
<dbReference type="Proteomes" id="UP000737018">
    <property type="component" value="Unassembled WGS sequence"/>
</dbReference>
<comment type="caution">
    <text evidence="1">The sequence shown here is derived from an EMBL/GenBank/DDBJ whole genome shotgun (WGS) entry which is preliminary data.</text>
</comment>
<dbReference type="OrthoDB" id="1936364at2759"/>
<keyword evidence="2" id="KW-1185">Reference proteome</keyword>
<organism evidence="1 2">
    <name type="scientific">Castanea mollissima</name>
    <name type="common">Chinese chestnut</name>
    <dbReference type="NCBI Taxonomy" id="60419"/>
    <lineage>
        <taxon>Eukaryota</taxon>
        <taxon>Viridiplantae</taxon>
        <taxon>Streptophyta</taxon>
        <taxon>Embryophyta</taxon>
        <taxon>Tracheophyta</taxon>
        <taxon>Spermatophyta</taxon>
        <taxon>Magnoliopsida</taxon>
        <taxon>eudicotyledons</taxon>
        <taxon>Gunneridae</taxon>
        <taxon>Pentapetalae</taxon>
        <taxon>rosids</taxon>
        <taxon>fabids</taxon>
        <taxon>Fagales</taxon>
        <taxon>Fagaceae</taxon>
        <taxon>Castanea</taxon>
    </lineage>
</organism>
<evidence type="ECO:0000313" key="1">
    <source>
        <dbReference type="EMBL" id="KAF3967960.1"/>
    </source>
</evidence>
<gene>
    <name evidence="1" type="ORF">CMV_008089</name>
</gene>
<dbReference type="EMBL" id="JRKL02000829">
    <property type="protein sequence ID" value="KAF3967960.1"/>
    <property type="molecule type" value="Genomic_DNA"/>
</dbReference>
<evidence type="ECO:0008006" key="3">
    <source>
        <dbReference type="Google" id="ProtNLM"/>
    </source>
</evidence>
<sequence>MCHATNSEMCGKKDKNAVDKLLAQLVIVNNISFDVVQTTSIICFVQGVAEYGPDYKLPSYLTFQRKLIPYLKVEVEEYARNVKKSCEKFIESRKMKDGINFILENLVAIEEREDFMKEVQLYRNKVPSLFTITANTMLKTSHPRIWWDFCGDRLPILQKLNSMMMEKFNTGESRNLEPIDLYKPYELPEYVDHEQFLVDDAFSRVVEKSIDD</sequence>
<evidence type="ECO:0000313" key="2">
    <source>
        <dbReference type="Proteomes" id="UP000737018"/>
    </source>
</evidence>